<feature type="compositionally biased region" description="Basic residues" evidence="1">
    <location>
        <begin position="50"/>
        <end position="61"/>
    </location>
</feature>
<evidence type="ECO:0000313" key="2">
    <source>
        <dbReference type="EMBL" id="AMR79291.1"/>
    </source>
</evidence>
<dbReference type="STRING" id="1796606.A2G96_16980"/>
<dbReference type="RefSeq" id="WP_062801169.1">
    <property type="nucleotide sequence ID" value="NZ_CP014844.1"/>
</dbReference>
<feature type="region of interest" description="Disordered" evidence="1">
    <location>
        <begin position="49"/>
        <end position="76"/>
    </location>
</feature>
<keyword evidence="3" id="KW-1185">Reference proteome</keyword>
<dbReference type="AlphaFoldDB" id="A0A142JMH9"/>
<evidence type="ECO:0000313" key="3">
    <source>
        <dbReference type="Proteomes" id="UP000075238"/>
    </source>
</evidence>
<evidence type="ECO:0000256" key="1">
    <source>
        <dbReference type="SAM" id="MobiDB-lite"/>
    </source>
</evidence>
<dbReference type="Proteomes" id="UP000075238">
    <property type="component" value="Chromosome 1"/>
</dbReference>
<organism evidence="2 3">
    <name type="scientific">Cupriavidus nantongensis</name>
    <dbReference type="NCBI Taxonomy" id="1796606"/>
    <lineage>
        <taxon>Bacteria</taxon>
        <taxon>Pseudomonadati</taxon>
        <taxon>Pseudomonadota</taxon>
        <taxon>Betaproteobacteria</taxon>
        <taxon>Burkholderiales</taxon>
        <taxon>Burkholderiaceae</taxon>
        <taxon>Cupriavidus</taxon>
    </lineage>
</organism>
<sequence length="76" mass="8844">MAKGAFSLAAMRAEFLRQRGDPALFDDYIAEPHHRKKLVADIQARLNANRARRRRTSRKQHPNTFDLKKLQANDKD</sequence>
<accession>A0A142JMH9</accession>
<dbReference type="EMBL" id="CP014844">
    <property type="protein sequence ID" value="AMR79291.1"/>
    <property type="molecule type" value="Genomic_DNA"/>
</dbReference>
<proteinExistence type="predicted"/>
<name>A0A142JMH9_9BURK</name>
<feature type="compositionally biased region" description="Basic and acidic residues" evidence="1">
    <location>
        <begin position="66"/>
        <end position="76"/>
    </location>
</feature>
<evidence type="ECO:0008006" key="4">
    <source>
        <dbReference type="Google" id="ProtNLM"/>
    </source>
</evidence>
<protein>
    <recommendedName>
        <fullName evidence="4">Transposase</fullName>
    </recommendedName>
</protein>
<gene>
    <name evidence="2" type="ORF">A2G96_16980</name>
</gene>
<dbReference type="KEGG" id="cnan:A2G96_16980"/>
<reference evidence="2 3" key="1">
    <citation type="submission" date="2016-03" db="EMBL/GenBank/DDBJ databases">
        <title>Complete genome sequence of a novel chlorpyrifos degrading bacterium, Cupriavidus nantongensis sp. X1.</title>
        <authorList>
            <person name="Fang L."/>
        </authorList>
    </citation>
    <scope>NUCLEOTIDE SEQUENCE [LARGE SCALE GENOMIC DNA]</scope>
    <source>
        <strain evidence="2 3">X1</strain>
    </source>
</reference>